<dbReference type="InterPro" id="IPR018221">
    <property type="entry name" value="Glyco_hydro_9_His_AS"/>
</dbReference>
<keyword evidence="7 8" id="KW-0624">Polysaccharide degradation</keyword>
<feature type="active site" evidence="8">
    <location>
        <position position="462"/>
    </location>
</feature>
<evidence type="ECO:0000256" key="4">
    <source>
        <dbReference type="ARBA" id="ARBA00023001"/>
    </source>
</evidence>
<feature type="domain" description="Glycoside hydrolase family 9" evidence="13">
    <location>
        <begin position="78"/>
        <end position="535"/>
    </location>
</feature>
<keyword evidence="12" id="KW-0472">Membrane</keyword>
<dbReference type="InterPro" id="IPR008928">
    <property type="entry name" value="6-hairpin_glycosidase_sf"/>
</dbReference>
<feature type="active site" evidence="9">
    <location>
        <position position="522"/>
    </location>
</feature>
<organism evidence="14 15">
    <name type="scientific">Riccia sorocarpa</name>
    <dbReference type="NCBI Taxonomy" id="122646"/>
    <lineage>
        <taxon>Eukaryota</taxon>
        <taxon>Viridiplantae</taxon>
        <taxon>Streptophyta</taxon>
        <taxon>Embryophyta</taxon>
        <taxon>Marchantiophyta</taxon>
        <taxon>Marchantiopsida</taxon>
        <taxon>Marchantiidae</taxon>
        <taxon>Marchantiales</taxon>
        <taxon>Ricciaceae</taxon>
        <taxon>Riccia</taxon>
    </lineage>
</organism>
<reference evidence="14 15" key="1">
    <citation type="submission" date="2024-09" db="EMBL/GenBank/DDBJ databases">
        <title>Chromosome-scale assembly of Riccia sorocarpa.</title>
        <authorList>
            <person name="Paukszto L."/>
        </authorList>
    </citation>
    <scope>NUCLEOTIDE SEQUENCE [LARGE SCALE GENOMIC DNA]</scope>
    <source>
        <strain evidence="14">LP-2024</strain>
        <tissue evidence="14">Aerial parts of the thallus</tissue>
    </source>
</reference>
<feature type="transmembrane region" description="Helical" evidence="12">
    <location>
        <begin position="35"/>
        <end position="53"/>
    </location>
</feature>
<dbReference type="EMBL" id="JBJQOH010000004">
    <property type="protein sequence ID" value="KAL3690317.1"/>
    <property type="molecule type" value="Genomic_DNA"/>
</dbReference>
<gene>
    <name evidence="14" type="ORF">R1sor_016626</name>
</gene>
<evidence type="ECO:0000256" key="6">
    <source>
        <dbReference type="ARBA" id="ARBA00023295"/>
    </source>
</evidence>
<dbReference type="InterPro" id="IPR012341">
    <property type="entry name" value="6hp_glycosidase-like_sf"/>
</dbReference>
<proteinExistence type="inferred from homology"/>
<evidence type="ECO:0000256" key="2">
    <source>
        <dbReference type="ARBA" id="ARBA00007072"/>
    </source>
</evidence>
<dbReference type="Pfam" id="PF00759">
    <property type="entry name" value="Glyco_hydro_9"/>
    <property type="match status" value="1"/>
</dbReference>
<dbReference type="EC" id="3.2.1.4" evidence="10"/>
<evidence type="ECO:0000256" key="7">
    <source>
        <dbReference type="ARBA" id="ARBA00023326"/>
    </source>
</evidence>
<keyword evidence="4 10" id="KW-0136">Cellulose degradation</keyword>
<feature type="active site" evidence="9">
    <location>
        <position position="513"/>
    </location>
</feature>
<dbReference type="Proteomes" id="UP001633002">
    <property type="component" value="Unassembled WGS sequence"/>
</dbReference>
<keyword evidence="15" id="KW-1185">Reference proteome</keyword>
<evidence type="ECO:0000256" key="9">
    <source>
        <dbReference type="PROSITE-ProRule" id="PRU10060"/>
    </source>
</evidence>
<comment type="caution">
    <text evidence="14">The sequence shown here is derived from an EMBL/GenBank/DDBJ whole genome shotgun (WGS) entry which is preliminary data.</text>
</comment>
<keyword evidence="3 8" id="KW-0378">Hydrolase</keyword>
<dbReference type="GO" id="GO:0008810">
    <property type="term" value="F:cellulase activity"/>
    <property type="evidence" value="ECO:0007669"/>
    <property type="project" value="UniProtKB-EC"/>
</dbReference>
<protein>
    <recommendedName>
        <fullName evidence="10">Endoglucanase</fullName>
        <ecNumber evidence="10">3.2.1.4</ecNumber>
    </recommendedName>
</protein>
<evidence type="ECO:0000259" key="13">
    <source>
        <dbReference type="Pfam" id="PF00759"/>
    </source>
</evidence>
<dbReference type="Gene3D" id="1.50.10.10">
    <property type="match status" value="1"/>
</dbReference>
<evidence type="ECO:0000256" key="5">
    <source>
        <dbReference type="ARBA" id="ARBA00023277"/>
    </source>
</evidence>
<dbReference type="PROSITE" id="PS00592">
    <property type="entry name" value="GH9_2"/>
    <property type="match status" value="1"/>
</dbReference>
<dbReference type="PANTHER" id="PTHR22298">
    <property type="entry name" value="ENDO-1,4-BETA-GLUCANASE"/>
    <property type="match status" value="1"/>
</dbReference>
<evidence type="ECO:0000256" key="8">
    <source>
        <dbReference type="PROSITE-ProRule" id="PRU10059"/>
    </source>
</evidence>
<name>A0ABD3HFL2_9MARC</name>
<dbReference type="GO" id="GO:0030245">
    <property type="term" value="P:cellulose catabolic process"/>
    <property type="evidence" value="ECO:0007669"/>
    <property type="project" value="UniProtKB-KW"/>
</dbReference>
<keyword evidence="5 8" id="KW-0119">Carbohydrate metabolism</keyword>
<feature type="region of interest" description="Disordered" evidence="11">
    <location>
        <begin position="545"/>
        <end position="572"/>
    </location>
</feature>
<evidence type="ECO:0000313" key="14">
    <source>
        <dbReference type="EMBL" id="KAL3690317.1"/>
    </source>
</evidence>
<comment type="catalytic activity">
    <reaction evidence="1 10">
        <text>Endohydrolysis of (1-&gt;4)-beta-D-glucosidic linkages in cellulose, lichenin and cereal beta-D-glucans.</text>
        <dbReference type="EC" id="3.2.1.4"/>
    </reaction>
</comment>
<dbReference type="FunFam" id="1.50.10.10:FF:000020">
    <property type="entry name" value="Endoglucanase"/>
    <property type="match status" value="1"/>
</dbReference>
<sequence length="572" mass="64744">MFMLRFFLLSHGIDLFGDCMPKHGPGVPRFRSSNITLLLVYVMASALVLFFYFTSISSVALGTPEYLTYRHHVDCRDYKDALSKTFLFYEAQRSGKLPETQRVKWRNDSGLTDGHSVNHDLSGGYHDAGDNVKFGFPMAFSITLLSWSVMEYSEFLEKAEELQHARDAIRWGTDYLLKAHTGPYELWVQVGDANADHMCWERPEDMDTPRTAYKVDKDHPGSDVAAETAAALAASSIVFEESDPEYSKRLLDSAVQLFEFADTYRGRYSDSVPAACPFYCSYSGYNDELLWGATWLYKATKKEMYMYYILNGAAEFGVYKSYSSGTWTLDWDNKFVGVQVLLAQMYMTGDRNFRYQKRWADKFICSSLPDLPTSEITLTPGGLLYIKPASNFQYVTSSAFLLSVYAKYLRATSSRLYCGNIPVSSYQLTGFAKEQVDYILGTNPHNMSYMIGYGTKFPERLHHRASSIPSVHVHPANISCRDGWTFFAETTENPNQLTGALVGGPDIFDVYQDARWNFEQSEPTNYINAPLVGLLADLYGINEPQCKRQNGGESGEPPETTTYMEDENLSNT</sequence>
<accession>A0ABD3HFL2</accession>
<keyword evidence="12" id="KW-1133">Transmembrane helix</keyword>
<dbReference type="AlphaFoldDB" id="A0ABD3HFL2"/>
<dbReference type="SUPFAM" id="SSF48208">
    <property type="entry name" value="Six-hairpin glycosidases"/>
    <property type="match status" value="1"/>
</dbReference>
<keyword evidence="6 8" id="KW-0326">Glycosidase</keyword>
<dbReference type="InterPro" id="IPR033126">
    <property type="entry name" value="Glyco_hydro_9_Asp/Glu_AS"/>
</dbReference>
<evidence type="ECO:0000256" key="11">
    <source>
        <dbReference type="SAM" id="MobiDB-lite"/>
    </source>
</evidence>
<evidence type="ECO:0000256" key="10">
    <source>
        <dbReference type="RuleBase" id="RU361166"/>
    </source>
</evidence>
<evidence type="ECO:0000256" key="1">
    <source>
        <dbReference type="ARBA" id="ARBA00000966"/>
    </source>
</evidence>
<dbReference type="PROSITE" id="PS00698">
    <property type="entry name" value="GH9_3"/>
    <property type="match status" value="1"/>
</dbReference>
<evidence type="ECO:0000313" key="15">
    <source>
        <dbReference type="Proteomes" id="UP001633002"/>
    </source>
</evidence>
<evidence type="ECO:0000256" key="12">
    <source>
        <dbReference type="SAM" id="Phobius"/>
    </source>
</evidence>
<dbReference type="InterPro" id="IPR001701">
    <property type="entry name" value="Glyco_hydro_9"/>
</dbReference>
<comment type="similarity">
    <text evidence="2 8 10">Belongs to the glycosyl hydrolase 9 (cellulase E) family.</text>
</comment>
<evidence type="ECO:0000256" key="3">
    <source>
        <dbReference type="ARBA" id="ARBA00022801"/>
    </source>
</evidence>
<keyword evidence="12" id="KW-0812">Transmembrane</keyword>